<comment type="similarity">
    <text evidence="2 6">Belongs to the Nudix hydrolase family.</text>
</comment>
<comment type="cofactor">
    <cofactor evidence="1">
        <name>Mg(2+)</name>
        <dbReference type="ChEBI" id="CHEBI:18420"/>
    </cofactor>
</comment>
<dbReference type="Pfam" id="PF00293">
    <property type="entry name" value="NUDIX"/>
    <property type="match status" value="1"/>
</dbReference>
<feature type="domain" description="Nudix hydrolase" evidence="7">
    <location>
        <begin position="1"/>
        <end position="129"/>
    </location>
</feature>
<sequence>MKRIHTAGLVVVKDRKLLLGFSKNKGAWYLPGGKIDAGETALQAVRREVEEELNISIPEEELKWYYHITAPAFGEVDLMMEQDCFLHELKQEIVPSAEIGALKYFDSEMYGKEEHQVPGVLIAFERLKETGLI</sequence>
<organism evidence="8 9">
    <name type="scientific">Chitinophaga sancti</name>
    <dbReference type="NCBI Taxonomy" id="1004"/>
    <lineage>
        <taxon>Bacteria</taxon>
        <taxon>Pseudomonadati</taxon>
        <taxon>Bacteroidota</taxon>
        <taxon>Chitinophagia</taxon>
        <taxon>Chitinophagales</taxon>
        <taxon>Chitinophagaceae</taxon>
        <taxon>Chitinophaga</taxon>
    </lineage>
</organism>
<dbReference type="EMBL" id="CP140154">
    <property type="protein sequence ID" value="WQG90342.1"/>
    <property type="molecule type" value="Genomic_DNA"/>
</dbReference>
<dbReference type="InterPro" id="IPR015797">
    <property type="entry name" value="NUDIX_hydrolase-like_dom_sf"/>
</dbReference>
<evidence type="ECO:0000313" key="8">
    <source>
        <dbReference type="EMBL" id="WQG90342.1"/>
    </source>
</evidence>
<dbReference type="PROSITE" id="PS51462">
    <property type="entry name" value="NUDIX"/>
    <property type="match status" value="1"/>
</dbReference>
<dbReference type="Gene3D" id="3.90.79.10">
    <property type="entry name" value="Nucleoside Triphosphate Pyrophosphohydrolase"/>
    <property type="match status" value="1"/>
</dbReference>
<dbReference type="PANTHER" id="PTHR43758:SF2">
    <property type="entry name" value="OXIDIZED PURINE NUCLEOSIDE TRIPHOSPHATE HYDROLASE"/>
    <property type="match status" value="1"/>
</dbReference>
<keyword evidence="5" id="KW-0460">Magnesium</keyword>
<evidence type="ECO:0000256" key="4">
    <source>
        <dbReference type="ARBA" id="ARBA00022801"/>
    </source>
</evidence>
<proteinExistence type="inferred from homology"/>
<evidence type="ECO:0000256" key="6">
    <source>
        <dbReference type="RuleBase" id="RU003476"/>
    </source>
</evidence>
<dbReference type="PRINTS" id="PR00502">
    <property type="entry name" value="NUDIXFAMILY"/>
</dbReference>
<dbReference type="PROSITE" id="PS00893">
    <property type="entry name" value="NUDIX_BOX"/>
    <property type="match status" value="1"/>
</dbReference>
<evidence type="ECO:0000256" key="1">
    <source>
        <dbReference type="ARBA" id="ARBA00001946"/>
    </source>
</evidence>
<dbReference type="CDD" id="cd04690">
    <property type="entry name" value="NUDIX_Hydrolase"/>
    <property type="match status" value="1"/>
</dbReference>
<dbReference type="RefSeq" id="WP_072363375.1">
    <property type="nucleotide sequence ID" value="NZ_CP139972.1"/>
</dbReference>
<evidence type="ECO:0000313" key="9">
    <source>
        <dbReference type="Proteomes" id="UP001326715"/>
    </source>
</evidence>
<keyword evidence="4 6" id="KW-0378">Hydrolase</keyword>
<dbReference type="InterPro" id="IPR000086">
    <property type="entry name" value="NUDIX_hydrolase_dom"/>
</dbReference>
<accession>A0ABZ0XJI0</accession>
<name>A0ABZ0XJI0_9BACT</name>
<keyword evidence="9" id="KW-1185">Reference proteome</keyword>
<evidence type="ECO:0000259" key="7">
    <source>
        <dbReference type="PROSITE" id="PS51462"/>
    </source>
</evidence>
<evidence type="ECO:0000256" key="3">
    <source>
        <dbReference type="ARBA" id="ARBA00022723"/>
    </source>
</evidence>
<protein>
    <submittedName>
        <fullName evidence="8">NUDIX domain-containing protein</fullName>
    </submittedName>
</protein>
<dbReference type="InterPro" id="IPR020084">
    <property type="entry name" value="NUDIX_hydrolase_CS"/>
</dbReference>
<gene>
    <name evidence="8" type="ORF">SR876_02450</name>
</gene>
<reference evidence="8 9" key="1">
    <citation type="submission" date="2023-11" db="EMBL/GenBank/DDBJ databases">
        <title>MicrobeMod: A computational toolkit for identifying prokaryotic methylation and restriction-modification with nanopore sequencing.</title>
        <authorList>
            <person name="Crits-Christoph A."/>
            <person name="Kang S.C."/>
            <person name="Lee H."/>
            <person name="Ostrov N."/>
        </authorList>
    </citation>
    <scope>NUCLEOTIDE SEQUENCE [LARGE SCALE GENOMIC DNA]</scope>
    <source>
        <strain evidence="8 9">ATCC 23090</strain>
    </source>
</reference>
<dbReference type="Proteomes" id="UP001326715">
    <property type="component" value="Chromosome"/>
</dbReference>
<dbReference type="PANTHER" id="PTHR43758">
    <property type="entry name" value="7,8-DIHYDRO-8-OXOGUANINE TRIPHOSPHATASE"/>
    <property type="match status" value="1"/>
</dbReference>
<dbReference type="InterPro" id="IPR020476">
    <property type="entry name" value="Nudix_hydrolase"/>
</dbReference>
<keyword evidence="3" id="KW-0479">Metal-binding</keyword>
<evidence type="ECO:0000256" key="2">
    <source>
        <dbReference type="ARBA" id="ARBA00005582"/>
    </source>
</evidence>
<evidence type="ECO:0000256" key="5">
    <source>
        <dbReference type="ARBA" id="ARBA00022842"/>
    </source>
</evidence>
<dbReference type="SUPFAM" id="SSF55811">
    <property type="entry name" value="Nudix"/>
    <property type="match status" value="1"/>
</dbReference>